<gene>
    <name evidence="1" type="ORF">ACHAWO_011526</name>
</gene>
<proteinExistence type="predicted"/>
<evidence type="ECO:0000313" key="1">
    <source>
        <dbReference type="EMBL" id="KAL3765444.1"/>
    </source>
</evidence>
<name>A0ABD3MNG5_9STRA</name>
<dbReference type="SUPFAM" id="SSF48452">
    <property type="entry name" value="TPR-like"/>
    <property type="match status" value="1"/>
</dbReference>
<comment type="caution">
    <text evidence="1">The sequence shown here is derived from an EMBL/GenBank/DDBJ whole genome shotgun (WGS) entry which is preliminary data.</text>
</comment>
<dbReference type="Gene3D" id="1.25.40.10">
    <property type="entry name" value="Tetratricopeptide repeat domain"/>
    <property type="match status" value="1"/>
</dbReference>
<accession>A0ABD3MNG5</accession>
<dbReference type="InterPro" id="IPR011990">
    <property type="entry name" value="TPR-like_helical_dom_sf"/>
</dbReference>
<organism evidence="1 2">
    <name type="scientific">Cyclotella atomus</name>
    <dbReference type="NCBI Taxonomy" id="382360"/>
    <lineage>
        <taxon>Eukaryota</taxon>
        <taxon>Sar</taxon>
        <taxon>Stramenopiles</taxon>
        <taxon>Ochrophyta</taxon>
        <taxon>Bacillariophyta</taxon>
        <taxon>Coscinodiscophyceae</taxon>
        <taxon>Thalassiosirophycidae</taxon>
        <taxon>Stephanodiscales</taxon>
        <taxon>Stephanodiscaceae</taxon>
        <taxon>Cyclotella</taxon>
    </lineage>
</organism>
<evidence type="ECO:0000313" key="2">
    <source>
        <dbReference type="Proteomes" id="UP001530400"/>
    </source>
</evidence>
<protein>
    <submittedName>
        <fullName evidence="1">Uncharacterized protein</fullName>
    </submittedName>
</protein>
<reference evidence="1 2" key="1">
    <citation type="submission" date="2024-10" db="EMBL/GenBank/DDBJ databases">
        <title>Updated reference genomes for cyclostephanoid diatoms.</title>
        <authorList>
            <person name="Roberts W.R."/>
            <person name="Alverson A.J."/>
        </authorList>
    </citation>
    <scope>NUCLEOTIDE SEQUENCE [LARGE SCALE GENOMIC DNA]</scope>
    <source>
        <strain evidence="1 2">AJA010-31</strain>
    </source>
</reference>
<sequence length="133" mass="14972">MLAYLLAIHRRILKTQANSQRSKRHVTSSSGLRLTRSGTSSLVKLNLLSAECQYARGQIDNAAESYDSAIRSAREHKFDNKLALACELAGYFYKEQGNENKAIEMFKQSRDAYIKWGAIGKAQTLPYQQVAKN</sequence>
<dbReference type="InterPro" id="IPR053159">
    <property type="entry name" value="Hybrid_Histidine_Kinase"/>
</dbReference>
<dbReference type="EMBL" id="JALLPJ020001402">
    <property type="protein sequence ID" value="KAL3765444.1"/>
    <property type="molecule type" value="Genomic_DNA"/>
</dbReference>
<keyword evidence="2" id="KW-1185">Reference proteome</keyword>
<dbReference type="PANTHER" id="PTHR43642">
    <property type="entry name" value="HYBRID SIGNAL TRANSDUCTION HISTIDINE KINASE G"/>
    <property type="match status" value="1"/>
</dbReference>
<dbReference type="Proteomes" id="UP001530400">
    <property type="component" value="Unassembled WGS sequence"/>
</dbReference>
<dbReference type="PANTHER" id="PTHR43642:SF1">
    <property type="entry name" value="HYBRID SIGNAL TRANSDUCTION HISTIDINE KINASE G"/>
    <property type="match status" value="1"/>
</dbReference>
<dbReference type="AlphaFoldDB" id="A0ABD3MNG5"/>